<dbReference type="InterPro" id="IPR011006">
    <property type="entry name" value="CheY-like_superfamily"/>
</dbReference>
<proteinExistence type="predicted"/>
<keyword evidence="4" id="KW-1185">Reference proteome</keyword>
<accession>A0A2W7KLA5</accession>
<evidence type="ECO:0000259" key="2">
    <source>
        <dbReference type="PROSITE" id="PS50110"/>
    </source>
</evidence>
<dbReference type="AlphaFoldDB" id="A0A2W7KLA5"/>
<dbReference type="Gene3D" id="3.40.50.2300">
    <property type="match status" value="1"/>
</dbReference>
<dbReference type="PANTHER" id="PTHR42872">
    <property type="entry name" value="PROTEIN-GLUTAMATE METHYLESTERASE/PROTEIN-GLUTAMINE GLUTAMINASE"/>
    <property type="match status" value="1"/>
</dbReference>
<gene>
    <name evidence="3" type="ORF">C8P66_103124</name>
</gene>
<sequence>MTILDPELLEAFVPEFADLCGRLSAAAEVGAAGRGLDALHGMAGAFGIASLVAMIEAAREALDPFDPTMPETTAQLLRARLAAIADAGADLPPEAAPAGPGRLRVLIVDDSALMRRLLREAVAEDAGVEVVAEAADGTAALRAMAEHQPDVTLLDIEMPVLDGFGVLRRRALFGGPGAVVVVSSAAPPGSPAAVALRRLGAQAVVGKPSGAFSPDLARQAGAAIRAALRGAVP</sequence>
<name>A0A2W7KLA5_9PROT</name>
<dbReference type="OrthoDB" id="9793421at2"/>
<feature type="domain" description="Response regulatory" evidence="2">
    <location>
        <begin position="104"/>
        <end position="222"/>
    </location>
</feature>
<dbReference type="EMBL" id="QKYU01000003">
    <property type="protein sequence ID" value="PZW49098.1"/>
    <property type="molecule type" value="Genomic_DNA"/>
</dbReference>
<dbReference type="RefSeq" id="WP_111396808.1">
    <property type="nucleotide sequence ID" value="NZ_QKYU01000003.1"/>
</dbReference>
<dbReference type="SUPFAM" id="SSF52172">
    <property type="entry name" value="CheY-like"/>
    <property type="match status" value="1"/>
</dbReference>
<dbReference type="GO" id="GO:0000160">
    <property type="term" value="P:phosphorelay signal transduction system"/>
    <property type="evidence" value="ECO:0007669"/>
    <property type="project" value="InterPro"/>
</dbReference>
<protein>
    <submittedName>
        <fullName evidence="3">Response regulator receiver domain-containing protein</fullName>
    </submittedName>
</protein>
<reference evidence="3 4" key="1">
    <citation type="submission" date="2018-06" db="EMBL/GenBank/DDBJ databases">
        <title>Genomic Encyclopedia of Archaeal and Bacterial Type Strains, Phase II (KMG-II): from individual species to whole genera.</title>
        <authorList>
            <person name="Goeker M."/>
        </authorList>
    </citation>
    <scope>NUCLEOTIDE SEQUENCE [LARGE SCALE GENOMIC DNA]</scope>
    <source>
        <strain evidence="3 4">DSM 24525</strain>
    </source>
</reference>
<evidence type="ECO:0000313" key="3">
    <source>
        <dbReference type="EMBL" id="PZW49098.1"/>
    </source>
</evidence>
<evidence type="ECO:0000256" key="1">
    <source>
        <dbReference type="PROSITE-ProRule" id="PRU00169"/>
    </source>
</evidence>
<dbReference type="CDD" id="cd17541">
    <property type="entry name" value="REC_CheB-like"/>
    <property type="match status" value="1"/>
</dbReference>
<dbReference type="Proteomes" id="UP000249688">
    <property type="component" value="Unassembled WGS sequence"/>
</dbReference>
<dbReference type="PANTHER" id="PTHR42872:SF3">
    <property type="entry name" value="PROTEIN-GLUTAMATE METHYLESTERASE_PROTEIN-GLUTAMINE GLUTAMINASE 1"/>
    <property type="match status" value="1"/>
</dbReference>
<keyword evidence="1" id="KW-0597">Phosphoprotein</keyword>
<dbReference type="SMART" id="SM00448">
    <property type="entry name" value="REC"/>
    <property type="match status" value="1"/>
</dbReference>
<evidence type="ECO:0000313" key="4">
    <source>
        <dbReference type="Proteomes" id="UP000249688"/>
    </source>
</evidence>
<dbReference type="InterPro" id="IPR001789">
    <property type="entry name" value="Sig_transdc_resp-reg_receiver"/>
</dbReference>
<dbReference type="PROSITE" id="PS50110">
    <property type="entry name" value="RESPONSE_REGULATORY"/>
    <property type="match status" value="1"/>
</dbReference>
<organism evidence="3 4">
    <name type="scientific">Humitalea rosea</name>
    <dbReference type="NCBI Taxonomy" id="990373"/>
    <lineage>
        <taxon>Bacteria</taxon>
        <taxon>Pseudomonadati</taxon>
        <taxon>Pseudomonadota</taxon>
        <taxon>Alphaproteobacteria</taxon>
        <taxon>Acetobacterales</taxon>
        <taxon>Roseomonadaceae</taxon>
        <taxon>Humitalea</taxon>
    </lineage>
</organism>
<comment type="caution">
    <text evidence="3">The sequence shown here is derived from an EMBL/GenBank/DDBJ whole genome shotgun (WGS) entry which is preliminary data.</text>
</comment>
<dbReference type="Pfam" id="PF00072">
    <property type="entry name" value="Response_reg"/>
    <property type="match status" value="1"/>
</dbReference>
<feature type="modified residue" description="4-aspartylphosphate" evidence="1">
    <location>
        <position position="155"/>
    </location>
</feature>